<keyword evidence="6" id="KW-1185">Reference proteome</keyword>
<dbReference type="SUPFAM" id="SSF57903">
    <property type="entry name" value="FYVE/PHD zinc finger"/>
    <property type="match status" value="1"/>
</dbReference>
<accession>A0AAU9UP82</accession>
<comment type="caution">
    <text evidence="5">The sequence shown here is derived from an EMBL/GenBank/DDBJ whole genome shotgun (WGS) entry which is preliminary data.</text>
</comment>
<dbReference type="InterPro" id="IPR019786">
    <property type="entry name" value="Zinc_finger_PHD-type_CS"/>
</dbReference>
<gene>
    <name evidence="5" type="ORF">EEDITHA_LOCUS16108</name>
</gene>
<dbReference type="GO" id="GO:0008270">
    <property type="term" value="F:zinc ion binding"/>
    <property type="evidence" value="ECO:0007669"/>
    <property type="project" value="UniProtKB-KW"/>
</dbReference>
<feature type="compositionally biased region" description="Basic and acidic residues" evidence="4">
    <location>
        <begin position="17"/>
        <end position="35"/>
    </location>
</feature>
<dbReference type="EMBL" id="CAKOGL010000023">
    <property type="protein sequence ID" value="CAH2101341.1"/>
    <property type="molecule type" value="Genomic_DNA"/>
</dbReference>
<evidence type="ECO:0000313" key="5">
    <source>
        <dbReference type="EMBL" id="CAH2101341.1"/>
    </source>
</evidence>
<keyword evidence="3" id="KW-0862">Zinc</keyword>
<dbReference type="Proteomes" id="UP001153954">
    <property type="component" value="Unassembled WGS sequence"/>
</dbReference>
<reference evidence="5" key="1">
    <citation type="submission" date="2022-03" db="EMBL/GenBank/DDBJ databases">
        <authorList>
            <person name="Tunstrom K."/>
        </authorList>
    </citation>
    <scope>NUCLEOTIDE SEQUENCE</scope>
</reference>
<evidence type="ECO:0000256" key="2">
    <source>
        <dbReference type="ARBA" id="ARBA00022771"/>
    </source>
</evidence>
<keyword evidence="2" id="KW-0863">Zinc-finger</keyword>
<sequence length="110" mass="12682">MWRAYSGLENHGYIHKRFNDSDPENPRRKTTKKEIVPSSSEGSDFSVHDDTDESPDRSQSTNARCFYCDGLFSEDMRGEQWIQCPSCTRGVHEKCAGVDNRTNYVCEYCN</sequence>
<dbReference type="InterPro" id="IPR013083">
    <property type="entry name" value="Znf_RING/FYVE/PHD"/>
</dbReference>
<dbReference type="PROSITE" id="PS01359">
    <property type="entry name" value="ZF_PHD_1"/>
    <property type="match status" value="1"/>
</dbReference>
<feature type="region of interest" description="Disordered" evidence="4">
    <location>
        <begin position="1"/>
        <end position="61"/>
    </location>
</feature>
<evidence type="ECO:0000256" key="4">
    <source>
        <dbReference type="SAM" id="MobiDB-lite"/>
    </source>
</evidence>
<evidence type="ECO:0000313" key="6">
    <source>
        <dbReference type="Proteomes" id="UP001153954"/>
    </source>
</evidence>
<dbReference type="AlphaFoldDB" id="A0AAU9UP82"/>
<organism evidence="5 6">
    <name type="scientific">Euphydryas editha</name>
    <name type="common">Edith's checkerspot</name>
    <dbReference type="NCBI Taxonomy" id="104508"/>
    <lineage>
        <taxon>Eukaryota</taxon>
        <taxon>Metazoa</taxon>
        <taxon>Ecdysozoa</taxon>
        <taxon>Arthropoda</taxon>
        <taxon>Hexapoda</taxon>
        <taxon>Insecta</taxon>
        <taxon>Pterygota</taxon>
        <taxon>Neoptera</taxon>
        <taxon>Endopterygota</taxon>
        <taxon>Lepidoptera</taxon>
        <taxon>Glossata</taxon>
        <taxon>Ditrysia</taxon>
        <taxon>Papilionoidea</taxon>
        <taxon>Nymphalidae</taxon>
        <taxon>Nymphalinae</taxon>
        <taxon>Euphydryas</taxon>
    </lineage>
</organism>
<protein>
    <recommendedName>
        <fullName evidence="7">Zinc finger PHD-type domain-containing protein</fullName>
    </recommendedName>
</protein>
<evidence type="ECO:0008006" key="7">
    <source>
        <dbReference type="Google" id="ProtNLM"/>
    </source>
</evidence>
<evidence type="ECO:0000256" key="3">
    <source>
        <dbReference type="ARBA" id="ARBA00022833"/>
    </source>
</evidence>
<keyword evidence="1" id="KW-0479">Metal-binding</keyword>
<evidence type="ECO:0000256" key="1">
    <source>
        <dbReference type="ARBA" id="ARBA00022723"/>
    </source>
</evidence>
<dbReference type="Gene3D" id="3.30.40.10">
    <property type="entry name" value="Zinc/RING finger domain, C3HC4 (zinc finger)"/>
    <property type="match status" value="1"/>
</dbReference>
<proteinExistence type="predicted"/>
<dbReference type="InterPro" id="IPR011011">
    <property type="entry name" value="Znf_FYVE_PHD"/>
</dbReference>
<name>A0AAU9UP82_EUPED</name>